<dbReference type="OrthoDB" id="59794at2759"/>
<feature type="coiled-coil region" evidence="1">
    <location>
        <begin position="19"/>
        <end position="46"/>
    </location>
</feature>
<dbReference type="EMBL" id="CAADRA010005230">
    <property type="protein sequence ID" value="VFT87333.1"/>
    <property type="molecule type" value="Genomic_DNA"/>
</dbReference>
<reference evidence="3 4" key="1">
    <citation type="submission" date="2019-03" db="EMBL/GenBank/DDBJ databases">
        <authorList>
            <person name="Gaulin E."/>
            <person name="Dumas B."/>
        </authorList>
    </citation>
    <scope>NUCLEOTIDE SEQUENCE [LARGE SCALE GENOMIC DNA]</scope>
    <source>
        <strain evidence="3">CBS 568.67</strain>
    </source>
</reference>
<evidence type="ECO:0000256" key="1">
    <source>
        <dbReference type="SAM" id="Coils"/>
    </source>
</evidence>
<evidence type="ECO:0000313" key="4">
    <source>
        <dbReference type="Proteomes" id="UP000332933"/>
    </source>
</evidence>
<dbReference type="Proteomes" id="UP000332933">
    <property type="component" value="Unassembled WGS sequence"/>
</dbReference>
<evidence type="ECO:0000313" key="2">
    <source>
        <dbReference type="EMBL" id="KAF0698937.1"/>
    </source>
</evidence>
<dbReference type="EMBL" id="VJMH01005209">
    <property type="protein sequence ID" value="KAF0698937.1"/>
    <property type="molecule type" value="Genomic_DNA"/>
</dbReference>
<protein>
    <submittedName>
        <fullName evidence="3">Aste57867_10459 protein</fullName>
    </submittedName>
</protein>
<organism evidence="3 4">
    <name type="scientific">Aphanomyces stellatus</name>
    <dbReference type="NCBI Taxonomy" id="120398"/>
    <lineage>
        <taxon>Eukaryota</taxon>
        <taxon>Sar</taxon>
        <taxon>Stramenopiles</taxon>
        <taxon>Oomycota</taxon>
        <taxon>Saprolegniomycetes</taxon>
        <taxon>Saprolegniales</taxon>
        <taxon>Verrucalvaceae</taxon>
        <taxon>Aphanomyces</taxon>
    </lineage>
</organism>
<accession>A0A485KRE6</accession>
<keyword evidence="1" id="KW-0175">Coiled coil</keyword>
<proteinExistence type="predicted"/>
<evidence type="ECO:0000313" key="3">
    <source>
        <dbReference type="EMBL" id="VFT87333.1"/>
    </source>
</evidence>
<name>A0A485KRE6_9STRA</name>
<sequence length="394" mass="45651">MQRKIRKRGYMRTFMQVYRGREKEEVESLKRQVEDLELELARRLHAKQLAPGSGDSGAELPWRDVAAAMEEMHHDGILEQRALEVESDDVRTVAFDLHGWVASFSRPSTSPNPRTQTWRDVTLLSHPRSRQLGKQWITQHMYHNADRVFALQECPPTQTTIINNTWDIDFSGDCYYVVERGHVDWNMPLENVRSMFRNHMCSMFTLDSFCPLTTHTLTETSDNTVLHQLVPPSSHAMYARYPGGPDAAAAAQYVNLLGGEFNQADRSIVVVTQIQDDELIAPCGDLTQRSRMTWLELYRESPHRTRGRYVSIVSQQFTHERYISMAEEVRGWGYDLSQVPEWEQEARFLQLHRARNEALKASRQQWYSSIIAEEMQHCHDDLPCIKVEATDVGR</sequence>
<dbReference type="AlphaFoldDB" id="A0A485KRE6"/>
<keyword evidence="4" id="KW-1185">Reference proteome</keyword>
<reference evidence="2" key="2">
    <citation type="submission" date="2019-06" db="EMBL/GenBank/DDBJ databases">
        <title>Genomics analysis of Aphanomyces spp. identifies a new class of oomycete effector associated with host adaptation.</title>
        <authorList>
            <person name="Gaulin E."/>
        </authorList>
    </citation>
    <scope>NUCLEOTIDE SEQUENCE</scope>
    <source>
        <strain evidence="2">CBS 578.67</strain>
    </source>
</reference>
<gene>
    <name evidence="3" type="primary">Aste57867_10459</name>
    <name evidence="2" type="ORF">As57867_010419</name>
    <name evidence="3" type="ORF">ASTE57867_10459</name>
</gene>